<keyword evidence="1" id="KW-1188">Viral release from host cell</keyword>
<dbReference type="Proteomes" id="UP000266552">
    <property type="component" value="Chromosome"/>
</dbReference>
<dbReference type="NCBIfam" id="TIGR01760">
    <property type="entry name" value="tape_meas_TP901"/>
    <property type="match status" value="1"/>
</dbReference>
<evidence type="ECO:0000256" key="2">
    <source>
        <dbReference type="SAM" id="Coils"/>
    </source>
</evidence>
<dbReference type="EMBL" id="CP032412">
    <property type="protein sequence ID" value="AYB47124.1"/>
    <property type="molecule type" value="Genomic_DNA"/>
</dbReference>
<feature type="domain" description="Phage tail tape measure protein" evidence="4">
    <location>
        <begin position="206"/>
        <end position="405"/>
    </location>
</feature>
<keyword evidence="6" id="KW-1185">Reference proteome</keyword>
<accession>A0A385TW72</accession>
<dbReference type="KEGG" id="plw:D5F53_29195"/>
<evidence type="ECO:0000259" key="4">
    <source>
        <dbReference type="Pfam" id="PF10145"/>
    </source>
</evidence>
<proteinExistence type="predicted"/>
<name>A0A385TW72_PAELA</name>
<evidence type="ECO:0000313" key="6">
    <source>
        <dbReference type="Proteomes" id="UP000266552"/>
    </source>
</evidence>
<gene>
    <name evidence="5" type="ORF">D5F53_29195</name>
</gene>
<protein>
    <submittedName>
        <fullName evidence="5">Phage tail tape measure protein</fullName>
    </submittedName>
</protein>
<dbReference type="Gene3D" id="1.10.287.700">
    <property type="entry name" value="Helix hairpin bin"/>
    <property type="match status" value="1"/>
</dbReference>
<feature type="transmembrane region" description="Helical" evidence="3">
    <location>
        <begin position="498"/>
        <end position="520"/>
    </location>
</feature>
<dbReference type="Pfam" id="PF10145">
    <property type="entry name" value="PhageMin_Tail"/>
    <property type="match status" value="1"/>
</dbReference>
<evidence type="ECO:0000256" key="3">
    <source>
        <dbReference type="SAM" id="Phobius"/>
    </source>
</evidence>
<dbReference type="InterPro" id="IPR010090">
    <property type="entry name" value="Phage_tape_meas"/>
</dbReference>
<feature type="coiled-coil region" evidence="2">
    <location>
        <begin position="96"/>
        <end position="123"/>
    </location>
</feature>
<dbReference type="RefSeq" id="WP_119850613.1">
    <property type="nucleotide sequence ID" value="NZ_CP032412.1"/>
</dbReference>
<sequence length="926" mass="97088">MAETIRGINVQIGAETTGLSKALSDVNKRSRDIQSELKQVERLLKLDPGNTELLAQKQKLLSDAITNTSQKLNTLRTAQQQVNEQFARGEISEGQYRAFQRELTKTEQELKRMDGQLDETTKSLKEQGVAVSQLGKDYQESFDQAKQAMGNSFEQAKRVGAGITAVGVGLAAGLGSAVNTSMEFEAQLSRVGAISDATGTQLEALRKSALDLGASTSKSASEVAKGQEELAALGFTVEEILGAMPGVISAAEASGSDMAQTAEVMASTLNIFGKEASEASKVADILAKTANVSAADLTDMQYALKYAGPPAAALGVSLEELSASIGIMTNAGMQGEQAGTSLRGALLGLLSPSEENSKAMTAMGIEVEDAAGNFVGVAKLVENLSESMDGLTDTQKAATLAQLVGKEAVSGMLSLMAAGPEEIEKLTKALEDSGGASAEAAAKMKDNLKGAIDEMSGAFETLMITIGTAITPAIQALSTALGGLANWFNYLSPSMQSFIAIAAAVTAALALIAGPLLILIGMIPTIAAGFTAIGGVFAALTGPVGIIIAAVAALAAGLTYLYNNNETVKNGLNAAWEFLKTAATNVFNGIKSFWDKWGSDIVAFFKNNWEITKTVFKTVFEAISQVVKKIFDGLKAFWDKWGGTITEAFKNVFEILKIAFKAAFDAISAVVKTIFNGIKSFWDTWGTTIKGLFTTALNVIKTLFSGTWNNIKIIIETVIGVISGVIKAFLAVLKGDWKGAWDAVKGVAESIWNGIKKMFSNVGETMKTIGKDIMQGLINGIKDMADAVWNSAKDVAAKIKNGFKDFFGIKSPSRLMMGYGEYISEGLAIGIADAGRLAVKSAENLSGAVSKAMSVDPVGLLVAASSAMSGAQGSAPTGGVVNQYNMEGMFKGANFNVRNDEDIRKLSQGIGSYITGNSRGLGGVAN</sequence>
<reference evidence="5 6" key="1">
    <citation type="submission" date="2018-09" db="EMBL/GenBank/DDBJ databases">
        <title>Genome Sequence of Paenibacillus lautus Strain E7593-69, Azo Dye-Degrading Bacteria, Isolated from Commercial Tattoo Inks.</title>
        <authorList>
            <person name="Nho S.W."/>
            <person name="Kim S.-J."/>
            <person name="Kweon O."/>
            <person name="Cerniglia C.E."/>
        </authorList>
    </citation>
    <scope>NUCLEOTIDE SEQUENCE [LARGE SCALE GENOMIC DNA]</scope>
    <source>
        <strain evidence="5 6">E7593-69</strain>
    </source>
</reference>
<keyword evidence="3" id="KW-0812">Transmembrane</keyword>
<organism evidence="5 6">
    <name type="scientific">Paenibacillus lautus</name>
    <name type="common">Bacillus lautus</name>
    <dbReference type="NCBI Taxonomy" id="1401"/>
    <lineage>
        <taxon>Bacteria</taxon>
        <taxon>Bacillati</taxon>
        <taxon>Bacillota</taxon>
        <taxon>Bacilli</taxon>
        <taxon>Bacillales</taxon>
        <taxon>Paenibacillaceae</taxon>
        <taxon>Paenibacillus</taxon>
    </lineage>
</organism>
<keyword evidence="2" id="KW-0175">Coiled coil</keyword>
<dbReference type="PANTHER" id="PTHR37813:SF1">
    <property type="entry name" value="FELS-2 PROPHAGE PROTEIN"/>
    <property type="match status" value="1"/>
</dbReference>
<keyword evidence="3" id="KW-1133">Transmembrane helix</keyword>
<evidence type="ECO:0000313" key="5">
    <source>
        <dbReference type="EMBL" id="AYB47124.1"/>
    </source>
</evidence>
<dbReference type="Gene3D" id="1.20.120.20">
    <property type="entry name" value="Apolipoprotein"/>
    <property type="match status" value="1"/>
</dbReference>
<feature type="transmembrane region" description="Helical" evidence="3">
    <location>
        <begin position="532"/>
        <end position="562"/>
    </location>
</feature>
<evidence type="ECO:0000256" key="1">
    <source>
        <dbReference type="ARBA" id="ARBA00022612"/>
    </source>
</evidence>
<keyword evidence="3" id="KW-0472">Membrane</keyword>
<dbReference type="AlphaFoldDB" id="A0A385TW72"/>
<dbReference type="PANTHER" id="PTHR37813">
    <property type="entry name" value="FELS-2 PROPHAGE PROTEIN"/>
    <property type="match status" value="1"/>
</dbReference>